<evidence type="ECO:0000313" key="1">
    <source>
        <dbReference type="EMBL" id="CAK6958037.1"/>
    </source>
</evidence>
<accession>A0AAV1NHK4</accession>
<gene>
    <name evidence="1" type="ORF">FSCOSCO3_A013038</name>
</gene>
<reference evidence="1 2" key="1">
    <citation type="submission" date="2024-01" db="EMBL/GenBank/DDBJ databases">
        <authorList>
            <person name="Alioto T."/>
            <person name="Alioto T."/>
            <person name="Gomez Garrido J."/>
        </authorList>
    </citation>
    <scope>NUCLEOTIDE SEQUENCE [LARGE SCALE GENOMIC DNA]</scope>
</reference>
<proteinExistence type="predicted"/>
<keyword evidence="2" id="KW-1185">Reference proteome</keyword>
<sequence length="93" mass="10237">MQATKRPNEVVSQRRIIIPQLNHSCLRLHSLAFANALVGTTEYDFISVHLTKGTGAPTPAAARAQTLRIRTVVAEQRVLRSGFCGRPCVAQLR</sequence>
<dbReference type="EMBL" id="CAWUFR010000032">
    <property type="protein sequence ID" value="CAK6958037.1"/>
    <property type="molecule type" value="Genomic_DNA"/>
</dbReference>
<dbReference type="Proteomes" id="UP001314229">
    <property type="component" value="Unassembled WGS sequence"/>
</dbReference>
<protein>
    <submittedName>
        <fullName evidence="1">Uncharacterized protein</fullName>
    </submittedName>
</protein>
<comment type="caution">
    <text evidence="1">The sequence shown here is derived from an EMBL/GenBank/DDBJ whole genome shotgun (WGS) entry which is preliminary data.</text>
</comment>
<name>A0AAV1NHK4_SCOSC</name>
<evidence type="ECO:0000313" key="2">
    <source>
        <dbReference type="Proteomes" id="UP001314229"/>
    </source>
</evidence>
<dbReference type="AlphaFoldDB" id="A0AAV1NHK4"/>
<organism evidence="1 2">
    <name type="scientific">Scomber scombrus</name>
    <name type="common">Atlantic mackerel</name>
    <name type="synonym">Scomber vernalis</name>
    <dbReference type="NCBI Taxonomy" id="13677"/>
    <lineage>
        <taxon>Eukaryota</taxon>
        <taxon>Metazoa</taxon>
        <taxon>Chordata</taxon>
        <taxon>Craniata</taxon>
        <taxon>Vertebrata</taxon>
        <taxon>Euteleostomi</taxon>
        <taxon>Actinopterygii</taxon>
        <taxon>Neopterygii</taxon>
        <taxon>Teleostei</taxon>
        <taxon>Neoteleostei</taxon>
        <taxon>Acanthomorphata</taxon>
        <taxon>Pelagiaria</taxon>
        <taxon>Scombriformes</taxon>
        <taxon>Scombridae</taxon>
        <taxon>Scomber</taxon>
    </lineage>
</organism>